<dbReference type="Pfam" id="PF12833">
    <property type="entry name" value="HTH_18"/>
    <property type="match status" value="1"/>
</dbReference>
<organism evidence="5 6">
    <name type="scientific">Candidatus Cryptobacteroides merdigallinarum</name>
    <dbReference type="NCBI Taxonomy" id="2840770"/>
    <lineage>
        <taxon>Bacteria</taxon>
        <taxon>Pseudomonadati</taxon>
        <taxon>Bacteroidota</taxon>
        <taxon>Bacteroidia</taxon>
        <taxon>Bacteroidales</taxon>
        <taxon>Candidatus Cryptobacteroides</taxon>
    </lineage>
</organism>
<evidence type="ECO:0000256" key="3">
    <source>
        <dbReference type="ARBA" id="ARBA00023163"/>
    </source>
</evidence>
<keyword evidence="3" id="KW-0804">Transcription</keyword>
<dbReference type="SMART" id="SM00342">
    <property type="entry name" value="HTH_ARAC"/>
    <property type="match status" value="1"/>
</dbReference>
<keyword evidence="2" id="KW-0238">DNA-binding</keyword>
<dbReference type="Gene3D" id="1.10.10.60">
    <property type="entry name" value="Homeodomain-like"/>
    <property type="match status" value="1"/>
</dbReference>
<dbReference type="InterPro" id="IPR018060">
    <property type="entry name" value="HTH_AraC"/>
</dbReference>
<evidence type="ECO:0000259" key="4">
    <source>
        <dbReference type="PROSITE" id="PS01124"/>
    </source>
</evidence>
<evidence type="ECO:0000256" key="1">
    <source>
        <dbReference type="ARBA" id="ARBA00023015"/>
    </source>
</evidence>
<proteinExistence type="predicted"/>
<evidence type="ECO:0000256" key="2">
    <source>
        <dbReference type="ARBA" id="ARBA00023125"/>
    </source>
</evidence>
<accession>A0A9D9HG68</accession>
<gene>
    <name evidence="5" type="ORF">IAC29_05595</name>
</gene>
<reference evidence="5" key="2">
    <citation type="journal article" date="2021" name="PeerJ">
        <title>Extensive microbial diversity within the chicken gut microbiome revealed by metagenomics and culture.</title>
        <authorList>
            <person name="Gilroy R."/>
            <person name="Ravi A."/>
            <person name="Getino M."/>
            <person name="Pursley I."/>
            <person name="Horton D.L."/>
            <person name="Alikhan N.F."/>
            <person name="Baker D."/>
            <person name="Gharbi K."/>
            <person name="Hall N."/>
            <person name="Watson M."/>
            <person name="Adriaenssens E.M."/>
            <person name="Foster-Nyarko E."/>
            <person name="Jarju S."/>
            <person name="Secka A."/>
            <person name="Antonio M."/>
            <person name="Oren A."/>
            <person name="Chaudhuri R.R."/>
            <person name="La Ragione R."/>
            <person name="Hildebrand F."/>
            <person name="Pallen M.J."/>
        </authorList>
    </citation>
    <scope>NUCLEOTIDE SEQUENCE</scope>
    <source>
        <strain evidence="5">20514</strain>
    </source>
</reference>
<protein>
    <submittedName>
        <fullName evidence="5">AraC family transcriptional regulator</fullName>
    </submittedName>
</protein>
<dbReference type="AlphaFoldDB" id="A0A9D9HG68"/>
<reference evidence="5" key="1">
    <citation type="submission" date="2020-10" db="EMBL/GenBank/DDBJ databases">
        <authorList>
            <person name="Gilroy R."/>
        </authorList>
    </citation>
    <scope>NUCLEOTIDE SEQUENCE</scope>
    <source>
        <strain evidence="5">20514</strain>
    </source>
</reference>
<feature type="domain" description="HTH araC/xylS-type" evidence="4">
    <location>
        <begin position="193"/>
        <end position="291"/>
    </location>
</feature>
<dbReference type="GO" id="GO:0003700">
    <property type="term" value="F:DNA-binding transcription factor activity"/>
    <property type="evidence" value="ECO:0007669"/>
    <property type="project" value="InterPro"/>
</dbReference>
<keyword evidence="1" id="KW-0805">Transcription regulation</keyword>
<dbReference type="Proteomes" id="UP000810252">
    <property type="component" value="Unassembled WGS sequence"/>
</dbReference>
<sequence>MKTLNMQQLCSFAQDSQKIDERLVIIKTSDVSLLQNYKVIGCRILLLVFSGELDVETNGRPRTLQRCDFLDILEGTSFGIGACSTDLDFYCIITSRKFLLEVLQNIVPGPKDYFTMLMANPVQHLSANGTARVFKQIRLMDEALSDINHTYRTEMVRTYFKSFVLELGDLIIKEKHLPGYSQQNMVVKDTLMANFMELVWKHFRERREVSFYAKELCVSTKHLARVVKSCTGKTPHEIISGEVLGLAIQLLKNEEVLIQEISDALHFADQAAFSKFFKKYLKVSPSQFRKNT</sequence>
<dbReference type="PANTHER" id="PTHR43280">
    <property type="entry name" value="ARAC-FAMILY TRANSCRIPTIONAL REGULATOR"/>
    <property type="match status" value="1"/>
</dbReference>
<dbReference type="SUPFAM" id="SSF46689">
    <property type="entry name" value="Homeodomain-like"/>
    <property type="match status" value="1"/>
</dbReference>
<evidence type="ECO:0000313" key="6">
    <source>
        <dbReference type="Proteomes" id="UP000810252"/>
    </source>
</evidence>
<name>A0A9D9HG68_9BACT</name>
<dbReference type="InterPro" id="IPR009057">
    <property type="entry name" value="Homeodomain-like_sf"/>
</dbReference>
<dbReference type="EMBL" id="JADIMQ010000079">
    <property type="protein sequence ID" value="MBO8448727.1"/>
    <property type="molecule type" value="Genomic_DNA"/>
</dbReference>
<comment type="caution">
    <text evidence="5">The sequence shown here is derived from an EMBL/GenBank/DDBJ whole genome shotgun (WGS) entry which is preliminary data.</text>
</comment>
<dbReference type="PROSITE" id="PS01124">
    <property type="entry name" value="HTH_ARAC_FAMILY_2"/>
    <property type="match status" value="1"/>
</dbReference>
<evidence type="ECO:0000313" key="5">
    <source>
        <dbReference type="EMBL" id="MBO8448727.1"/>
    </source>
</evidence>
<dbReference type="GO" id="GO:0043565">
    <property type="term" value="F:sequence-specific DNA binding"/>
    <property type="evidence" value="ECO:0007669"/>
    <property type="project" value="InterPro"/>
</dbReference>
<dbReference type="PANTHER" id="PTHR43280:SF32">
    <property type="entry name" value="TRANSCRIPTIONAL REGULATORY PROTEIN"/>
    <property type="match status" value="1"/>
</dbReference>